<dbReference type="Gene3D" id="1.25.40.10">
    <property type="entry name" value="Tetratricopeptide repeat domain"/>
    <property type="match status" value="1"/>
</dbReference>
<evidence type="ECO:0008006" key="3">
    <source>
        <dbReference type="Google" id="ProtNLM"/>
    </source>
</evidence>
<name>A0A0C2MYX5_THEKT</name>
<dbReference type="InterPro" id="IPR011990">
    <property type="entry name" value="TPR-like_helical_dom_sf"/>
</dbReference>
<sequence>MKNPLKDKTEPTSTTVSISCDKSEDNYGVVLKAAKEHQKGQRFEEAANAFLKAAELAYSCCIEYTDVVSSYKEATKCFIRLKDDRAFTTIMKAAGVYVETRYVERGIEFILENGYKCCQEFGDMNKADELYQKADELRSQYKLSHTCVITEFVESEFGGHIDEALKKAYHIYNKVVV</sequence>
<proteinExistence type="predicted"/>
<dbReference type="EMBL" id="JWZT01001186">
    <property type="protein sequence ID" value="KII72541.1"/>
    <property type="molecule type" value="Genomic_DNA"/>
</dbReference>
<organism evidence="1 2">
    <name type="scientific">Thelohanellus kitauei</name>
    <name type="common">Myxosporean</name>
    <dbReference type="NCBI Taxonomy" id="669202"/>
    <lineage>
        <taxon>Eukaryota</taxon>
        <taxon>Metazoa</taxon>
        <taxon>Cnidaria</taxon>
        <taxon>Myxozoa</taxon>
        <taxon>Myxosporea</taxon>
        <taxon>Bivalvulida</taxon>
        <taxon>Platysporina</taxon>
        <taxon>Myxobolidae</taxon>
        <taxon>Thelohanellus</taxon>
    </lineage>
</organism>
<accession>A0A0C2MYX5</accession>
<dbReference type="AlphaFoldDB" id="A0A0C2MYX5"/>
<reference evidence="1 2" key="1">
    <citation type="journal article" date="2014" name="Genome Biol. Evol.">
        <title>The genome of the myxosporean Thelohanellus kitauei shows adaptations to nutrient acquisition within its fish host.</title>
        <authorList>
            <person name="Yang Y."/>
            <person name="Xiong J."/>
            <person name="Zhou Z."/>
            <person name="Huo F."/>
            <person name="Miao W."/>
            <person name="Ran C."/>
            <person name="Liu Y."/>
            <person name="Zhang J."/>
            <person name="Feng J."/>
            <person name="Wang M."/>
            <person name="Wang M."/>
            <person name="Wang L."/>
            <person name="Yao B."/>
        </authorList>
    </citation>
    <scope>NUCLEOTIDE SEQUENCE [LARGE SCALE GENOMIC DNA]</scope>
    <source>
        <strain evidence="1">Wuqing</strain>
    </source>
</reference>
<gene>
    <name evidence="1" type="ORF">RF11_04356</name>
</gene>
<keyword evidence="2" id="KW-1185">Reference proteome</keyword>
<dbReference type="SUPFAM" id="SSF48452">
    <property type="entry name" value="TPR-like"/>
    <property type="match status" value="1"/>
</dbReference>
<dbReference type="Pfam" id="PF14938">
    <property type="entry name" value="SNAP"/>
    <property type="match status" value="1"/>
</dbReference>
<comment type="caution">
    <text evidence="1">The sequence shown here is derived from an EMBL/GenBank/DDBJ whole genome shotgun (WGS) entry which is preliminary data.</text>
</comment>
<evidence type="ECO:0000313" key="2">
    <source>
        <dbReference type="Proteomes" id="UP000031668"/>
    </source>
</evidence>
<protein>
    <recommendedName>
        <fullName evidence="3">Alpha-soluble NSF attachment protein</fullName>
    </recommendedName>
</protein>
<evidence type="ECO:0000313" key="1">
    <source>
        <dbReference type="EMBL" id="KII72541.1"/>
    </source>
</evidence>
<dbReference type="Proteomes" id="UP000031668">
    <property type="component" value="Unassembled WGS sequence"/>
</dbReference>